<dbReference type="PROSITE" id="PS50142">
    <property type="entry name" value="RNASE_3_2"/>
    <property type="match status" value="1"/>
</dbReference>
<comment type="caution">
    <text evidence="3">The sequence shown here is derived from an EMBL/GenBank/DDBJ whole genome shotgun (WGS) entry which is preliminary data.</text>
</comment>
<dbReference type="EMBL" id="JAUIZM010000010">
    <property type="protein sequence ID" value="KAK1362079.1"/>
    <property type="molecule type" value="Genomic_DNA"/>
</dbReference>
<evidence type="ECO:0000313" key="4">
    <source>
        <dbReference type="Proteomes" id="UP001237642"/>
    </source>
</evidence>
<evidence type="ECO:0000313" key="3">
    <source>
        <dbReference type="EMBL" id="KAK1362079.1"/>
    </source>
</evidence>
<reference evidence="3" key="1">
    <citation type="submission" date="2023-02" db="EMBL/GenBank/DDBJ databases">
        <title>Genome of toxic invasive species Heracleum sosnowskyi carries increased number of genes despite the absence of recent whole-genome duplications.</title>
        <authorList>
            <person name="Schelkunov M."/>
            <person name="Shtratnikova V."/>
            <person name="Makarenko M."/>
            <person name="Klepikova A."/>
            <person name="Omelchenko D."/>
            <person name="Novikova G."/>
            <person name="Obukhova E."/>
            <person name="Bogdanov V."/>
            <person name="Penin A."/>
            <person name="Logacheva M."/>
        </authorList>
    </citation>
    <scope>NUCLEOTIDE SEQUENCE</scope>
    <source>
        <strain evidence="3">Hsosn_3</strain>
        <tissue evidence="3">Leaf</tissue>
    </source>
</reference>
<dbReference type="GO" id="GO:0003723">
    <property type="term" value="F:RNA binding"/>
    <property type="evidence" value="ECO:0007669"/>
    <property type="project" value="TreeGrafter"/>
</dbReference>
<keyword evidence="4" id="KW-1185">Reference proteome</keyword>
<dbReference type="GO" id="GO:0005634">
    <property type="term" value="C:nucleus"/>
    <property type="evidence" value="ECO:0007669"/>
    <property type="project" value="TreeGrafter"/>
</dbReference>
<organism evidence="3 4">
    <name type="scientific">Heracleum sosnowskyi</name>
    <dbReference type="NCBI Taxonomy" id="360622"/>
    <lineage>
        <taxon>Eukaryota</taxon>
        <taxon>Viridiplantae</taxon>
        <taxon>Streptophyta</taxon>
        <taxon>Embryophyta</taxon>
        <taxon>Tracheophyta</taxon>
        <taxon>Spermatophyta</taxon>
        <taxon>Magnoliopsida</taxon>
        <taxon>eudicotyledons</taxon>
        <taxon>Gunneridae</taxon>
        <taxon>Pentapetalae</taxon>
        <taxon>asterids</taxon>
        <taxon>campanulids</taxon>
        <taxon>Apiales</taxon>
        <taxon>Apiaceae</taxon>
        <taxon>Apioideae</taxon>
        <taxon>apioid superclade</taxon>
        <taxon>Tordylieae</taxon>
        <taxon>Tordyliinae</taxon>
        <taxon>Heracleum</taxon>
    </lineage>
</organism>
<dbReference type="GO" id="GO:0030422">
    <property type="term" value="P:siRNA processing"/>
    <property type="evidence" value="ECO:0007669"/>
    <property type="project" value="TreeGrafter"/>
</dbReference>
<name>A0AAD8H7U9_9APIA</name>
<dbReference type="Proteomes" id="UP001237642">
    <property type="component" value="Unassembled WGS sequence"/>
</dbReference>
<dbReference type="CDD" id="cd00593">
    <property type="entry name" value="RIBOc"/>
    <property type="match status" value="1"/>
</dbReference>
<dbReference type="PANTHER" id="PTHR14950">
    <property type="entry name" value="DICER-RELATED"/>
    <property type="match status" value="1"/>
</dbReference>
<evidence type="ECO:0000256" key="1">
    <source>
        <dbReference type="ARBA" id="ARBA00022801"/>
    </source>
</evidence>
<reference evidence="3" key="2">
    <citation type="submission" date="2023-05" db="EMBL/GenBank/DDBJ databases">
        <authorList>
            <person name="Schelkunov M.I."/>
        </authorList>
    </citation>
    <scope>NUCLEOTIDE SEQUENCE</scope>
    <source>
        <strain evidence="3">Hsosn_3</strain>
        <tissue evidence="3">Leaf</tissue>
    </source>
</reference>
<dbReference type="GO" id="GO:0004525">
    <property type="term" value="F:ribonuclease III activity"/>
    <property type="evidence" value="ECO:0007669"/>
    <property type="project" value="InterPro"/>
</dbReference>
<dbReference type="PANTHER" id="PTHR14950:SF49">
    <property type="entry name" value="RIBONUCLEASE 3-LIKE PROTEIN 2-RELATED"/>
    <property type="match status" value="1"/>
</dbReference>
<dbReference type="InterPro" id="IPR036389">
    <property type="entry name" value="RNase_III_sf"/>
</dbReference>
<evidence type="ECO:0000259" key="2">
    <source>
        <dbReference type="PROSITE" id="PS50142"/>
    </source>
</evidence>
<protein>
    <recommendedName>
        <fullName evidence="2">RNase III domain-containing protein</fullName>
    </recommendedName>
</protein>
<feature type="domain" description="RNase III" evidence="2">
    <location>
        <begin position="89"/>
        <end position="160"/>
    </location>
</feature>
<sequence length="251" mass="28908">MIAVFLKKTVPDSTRLNLPVKKSEQSFSSRISPFHNFHSHLYHFQVKYVSSDVYLYTWTPEAMVELLCNKSIGFRRCRKCCWDSAKLGISTEKLACVAVRHELYKYVRHNSTALTEKVNEFLEVVHKEDRIVVHGGTMKAPKVLADIVESIIAAMYVDLKFDLKAMWVVVRGLLEPLITPDMLQQRPQPISTFLFIYTDSREAGTESEFDIEALLVELVAREEEASVAFQTYDAAKGEFKRMSNHLLRKLR</sequence>
<keyword evidence="1" id="KW-0378">Hydrolase</keyword>
<proteinExistence type="predicted"/>
<dbReference type="Gene3D" id="1.10.1520.10">
    <property type="entry name" value="Ribonuclease III domain"/>
    <property type="match status" value="1"/>
</dbReference>
<dbReference type="SUPFAM" id="SSF69065">
    <property type="entry name" value="RNase III domain-like"/>
    <property type="match status" value="1"/>
</dbReference>
<dbReference type="Pfam" id="PF00636">
    <property type="entry name" value="Ribonuclease_3"/>
    <property type="match status" value="1"/>
</dbReference>
<gene>
    <name evidence="3" type="ORF">POM88_046553</name>
</gene>
<dbReference type="GO" id="GO:0005737">
    <property type="term" value="C:cytoplasm"/>
    <property type="evidence" value="ECO:0007669"/>
    <property type="project" value="TreeGrafter"/>
</dbReference>
<dbReference type="InterPro" id="IPR000999">
    <property type="entry name" value="RNase_III_dom"/>
</dbReference>
<dbReference type="AlphaFoldDB" id="A0AAD8H7U9"/>
<accession>A0AAD8H7U9</accession>